<dbReference type="EMBL" id="RXOE01000009">
    <property type="protein sequence ID" value="RTQ31456.1"/>
    <property type="molecule type" value="Genomic_DNA"/>
</dbReference>
<dbReference type="AlphaFoldDB" id="A0A3S0GTN0"/>
<feature type="transmembrane region" description="Helical" evidence="1">
    <location>
        <begin position="85"/>
        <end position="105"/>
    </location>
</feature>
<accession>A0A3S0GTN0</accession>
<evidence type="ECO:0008006" key="4">
    <source>
        <dbReference type="Google" id="ProtNLM"/>
    </source>
</evidence>
<comment type="caution">
    <text evidence="2">The sequence shown here is derived from an EMBL/GenBank/DDBJ whole genome shotgun (WGS) entry which is preliminary data.</text>
</comment>
<reference evidence="2 3" key="1">
    <citation type="submission" date="2018-12" db="EMBL/GenBank/DDBJ databases">
        <title>The genome of Variovorax gossypii DSM 100435.</title>
        <authorList>
            <person name="Gao J."/>
            <person name="Sun J."/>
        </authorList>
    </citation>
    <scope>NUCLEOTIDE SEQUENCE [LARGE SCALE GENOMIC DNA]</scope>
    <source>
        <strain evidence="2 3">DSM 100435</strain>
    </source>
</reference>
<organism evidence="2 3">
    <name type="scientific">Variovorax gossypii</name>
    <dbReference type="NCBI Taxonomy" id="1679495"/>
    <lineage>
        <taxon>Bacteria</taxon>
        <taxon>Pseudomonadati</taxon>
        <taxon>Pseudomonadota</taxon>
        <taxon>Betaproteobacteria</taxon>
        <taxon>Burkholderiales</taxon>
        <taxon>Comamonadaceae</taxon>
        <taxon>Variovorax</taxon>
    </lineage>
</organism>
<dbReference type="Proteomes" id="UP000267418">
    <property type="component" value="Unassembled WGS sequence"/>
</dbReference>
<name>A0A3S0GTN0_9BURK</name>
<keyword evidence="3" id="KW-1185">Reference proteome</keyword>
<keyword evidence="1" id="KW-0812">Transmembrane</keyword>
<proteinExistence type="predicted"/>
<sequence>MSLKRSVFALVSALYALFCAAMLFAIPRNRFEWMLEDPAMRGDGLTFCTLPIDHGLDARIESFAYLVPLLVVAAVLSVRRRRPHWLLWVGLVLVLLWGTRFVLLAPSCPVR</sequence>
<keyword evidence="1" id="KW-0472">Membrane</keyword>
<evidence type="ECO:0000256" key="1">
    <source>
        <dbReference type="SAM" id="Phobius"/>
    </source>
</evidence>
<feature type="transmembrane region" description="Helical" evidence="1">
    <location>
        <begin position="7"/>
        <end position="26"/>
    </location>
</feature>
<dbReference type="RefSeq" id="WP_126473103.1">
    <property type="nucleotide sequence ID" value="NZ_RXOE01000009.1"/>
</dbReference>
<evidence type="ECO:0000313" key="2">
    <source>
        <dbReference type="EMBL" id="RTQ31456.1"/>
    </source>
</evidence>
<feature type="transmembrane region" description="Helical" evidence="1">
    <location>
        <begin position="62"/>
        <end position="78"/>
    </location>
</feature>
<keyword evidence="1" id="KW-1133">Transmembrane helix</keyword>
<evidence type="ECO:0000313" key="3">
    <source>
        <dbReference type="Proteomes" id="UP000267418"/>
    </source>
</evidence>
<gene>
    <name evidence="2" type="ORF">EJP69_25770</name>
</gene>
<dbReference type="OrthoDB" id="9153461at2"/>
<protein>
    <recommendedName>
        <fullName evidence="4">DUF2645 family protein</fullName>
    </recommendedName>
</protein>